<dbReference type="Proteomes" id="UP000028501">
    <property type="component" value="Chromosome"/>
</dbReference>
<dbReference type="KEGG" id="afg:AFULGI_00021200"/>
<dbReference type="GeneID" id="24795606"/>
<protein>
    <recommendedName>
        <fullName evidence="3">CRISPR-associated protein</fullName>
    </recommendedName>
</protein>
<sequence length="321" mass="37091">MGVYHISGVGFRPGAVTVPLTAVYTLQIAQALGIEEAKEFFKYSSEAEKKGSYEMTKGIPEVLVVFTSRDVIEGRKKLEYKSNWFSLSGGSEEKVEKPIVKYLKKLFRHIEKNFNLEFCLKKFYLVKVDHQNFDDCFEKIGVILRALKDKEVWGNMIGGTNQINLAMLTAGAYTATISKYYYLFQNDVALMEPEWIDKPSNKNIRQATIEILKKWQELPIFNLEMGSIMKDISNLFGGRGFVNIREVERILENYGLGKQFLTKFRGRILEFEEDKVSKGIMFDKIVNLWNLISDVDVRNVLREWKDTGVIREVDINEIRCD</sequence>
<dbReference type="RefSeq" id="WP_010879358.1">
    <property type="nucleotide sequence ID" value="NZ_CP006577.1"/>
</dbReference>
<reference evidence="1 2" key="1">
    <citation type="submission" date="2013-07" db="EMBL/GenBank/DDBJ databases">
        <title>Genome of Archaeoglobus fulgidus.</title>
        <authorList>
            <person name="Fiebig A."/>
            <person name="Birkeland N.-K."/>
        </authorList>
    </citation>
    <scope>NUCLEOTIDE SEQUENCE [LARGE SCALE GENOMIC DNA]</scope>
    <source>
        <strain evidence="1 2">DSM 8774</strain>
    </source>
</reference>
<organism evidence="1 2">
    <name type="scientific">Archaeoglobus fulgidus DSM 8774</name>
    <dbReference type="NCBI Taxonomy" id="1344584"/>
    <lineage>
        <taxon>Archaea</taxon>
        <taxon>Methanobacteriati</taxon>
        <taxon>Methanobacteriota</taxon>
        <taxon>Archaeoglobi</taxon>
        <taxon>Archaeoglobales</taxon>
        <taxon>Archaeoglobaceae</taxon>
        <taxon>Archaeoglobus</taxon>
    </lineage>
</organism>
<accession>A0A075WGC4</accession>
<evidence type="ECO:0000313" key="1">
    <source>
        <dbReference type="EMBL" id="AIG98862.1"/>
    </source>
</evidence>
<dbReference type="EMBL" id="CP006577">
    <property type="protein sequence ID" value="AIG98862.1"/>
    <property type="molecule type" value="Genomic_DNA"/>
</dbReference>
<name>A0A075WGC4_ARCFL</name>
<gene>
    <name evidence="1" type="ORF">AFULGI_00021200</name>
</gene>
<dbReference type="AlphaFoldDB" id="A0A075WGC4"/>
<dbReference type="HOGENOM" id="CLU_835815_0_0_2"/>
<evidence type="ECO:0000313" key="2">
    <source>
        <dbReference type="Proteomes" id="UP000028501"/>
    </source>
</evidence>
<evidence type="ECO:0008006" key="3">
    <source>
        <dbReference type="Google" id="ProtNLM"/>
    </source>
</evidence>
<proteinExistence type="predicted"/>